<dbReference type="EC" id="3.1.4.46" evidence="2"/>
<accession>A0A6J4L0C7</accession>
<feature type="compositionally biased region" description="Basic residues" evidence="1">
    <location>
        <begin position="50"/>
        <end position="59"/>
    </location>
</feature>
<feature type="compositionally biased region" description="Basic and acidic residues" evidence="1">
    <location>
        <begin position="201"/>
        <end position="211"/>
    </location>
</feature>
<protein>
    <submittedName>
        <fullName evidence="2">Glycerophosphoryl diester phosphodiesterase</fullName>
        <ecNumber evidence="2">3.1.4.46</ecNumber>
    </submittedName>
</protein>
<gene>
    <name evidence="2" type="ORF">AVDCRST_MAG61-2221</name>
</gene>
<reference evidence="2" key="1">
    <citation type="submission" date="2020-02" db="EMBL/GenBank/DDBJ databases">
        <authorList>
            <person name="Meier V. D."/>
        </authorList>
    </citation>
    <scope>NUCLEOTIDE SEQUENCE</scope>
    <source>
        <strain evidence="2">AVDCRST_MAG61</strain>
    </source>
</reference>
<keyword evidence="2" id="KW-0378">Hydrolase</keyword>
<name>A0A6J4L0C7_9ACTN</name>
<feature type="compositionally biased region" description="Pro residues" evidence="1">
    <location>
        <begin position="16"/>
        <end position="27"/>
    </location>
</feature>
<feature type="compositionally biased region" description="Basic residues" evidence="1">
    <location>
        <begin position="67"/>
        <end position="78"/>
    </location>
</feature>
<evidence type="ECO:0000256" key="1">
    <source>
        <dbReference type="SAM" id="MobiDB-lite"/>
    </source>
</evidence>
<feature type="compositionally biased region" description="Basic residues" evidence="1">
    <location>
        <begin position="102"/>
        <end position="117"/>
    </location>
</feature>
<feature type="compositionally biased region" description="Low complexity" evidence="1">
    <location>
        <begin position="137"/>
        <end position="147"/>
    </location>
</feature>
<sequence length="260" mass="27978">EGRRLRLLPSLIPSLRPPWWRPLPTEPAPGEHPARLRAGRGPGLPLLRDRRARHGRRRAAGLPRRPSGPRHRPHRHGGRAAVVGGVAGPDPRTRPHSPAGRAAHRLPRRPFQHRRQVGRGSRPAGRSHRRARGVGPGLRQLLRGGPAAPAPPPCRPPGRLLGQRRRGGDQPLPALADQGAEHPGPRTADPGPAPAGPPRGHLADPHADPRRAPRRQAGARVDRRRRTTDGVAAGPGGGRHLHRPGGHAEERAADPRTLGM</sequence>
<dbReference type="AlphaFoldDB" id="A0A6J4L0C7"/>
<dbReference type="GO" id="GO:0008889">
    <property type="term" value="F:glycerophosphodiester phosphodiesterase activity"/>
    <property type="evidence" value="ECO:0007669"/>
    <property type="project" value="UniProtKB-EC"/>
</dbReference>
<evidence type="ECO:0000313" key="2">
    <source>
        <dbReference type="EMBL" id="CAA9319013.1"/>
    </source>
</evidence>
<organism evidence="2">
    <name type="scientific">uncultured Friedmanniella sp</name>
    <dbReference type="NCBI Taxonomy" id="335381"/>
    <lineage>
        <taxon>Bacteria</taxon>
        <taxon>Bacillati</taxon>
        <taxon>Actinomycetota</taxon>
        <taxon>Actinomycetes</taxon>
        <taxon>Propionibacteriales</taxon>
        <taxon>Nocardioidaceae</taxon>
        <taxon>Friedmanniella</taxon>
        <taxon>environmental samples</taxon>
    </lineage>
</organism>
<feature type="region of interest" description="Disordered" evidence="1">
    <location>
        <begin position="16"/>
        <end position="260"/>
    </location>
</feature>
<feature type="non-terminal residue" evidence="2">
    <location>
        <position position="260"/>
    </location>
</feature>
<feature type="non-terminal residue" evidence="2">
    <location>
        <position position="1"/>
    </location>
</feature>
<dbReference type="EMBL" id="CADCTT010000284">
    <property type="protein sequence ID" value="CAA9319013.1"/>
    <property type="molecule type" value="Genomic_DNA"/>
</dbReference>
<proteinExistence type="predicted"/>